<protein>
    <submittedName>
        <fullName evidence="1">Uncharacterized protein</fullName>
    </submittedName>
</protein>
<reference evidence="1 2" key="1">
    <citation type="journal article" date="2018" name="Sci. Rep.">
        <title>Genomic signatures of local adaptation to the degree of environmental predictability in rotifers.</title>
        <authorList>
            <person name="Franch-Gras L."/>
            <person name="Hahn C."/>
            <person name="Garcia-Roger E.M."/>
            <person name="Carmona M.J."/>
            <person name="Serra M."/>
            <person name="Gomez A."/>
        </authorList>
    </citation>
    <scope>NUCLEOTIDE SEQUENCE [LARGE SCALE GENOMIC DNA]</scope>
    <source>
        <strain evidence="1">HYR1</strain>
    </source>
</reference>
<dbReference type="Proteomes" id="UP000276133">
    <property type="component" value="Unassembled WGS sequence"/>
</dbReference>
<proteinExistence type="predicted"/>
<gene>
    <name evidence="1" type="ORF">BpHYR1_049533</name>
</gene>
<dbReference type="AlphaFoldDB" id="A0A3M7QPS9"/>
<dbReference type="EMBL" id="REGN01005409">
    <property type="protein sequence ID" value="RNA13457.1"/>
    <property type="molecule type" value="Genomic_DNA"/>
</dbReference>
<evidence type="ECO:0000313" key="1">
    <source>
        <dbReference type="EMBL" id="RNA13457.1"/>
    </source>
</evidence>
<comment type="caution">
    <text evidence="1">The sequence shown here is derived from an EMBL/GenBank/DDBJ whole genome shotgun (WGS) entry which is preliminary data.</text>
</comment>
<keyword evidence="2" id="KW-1185">Reference proteome</keyword>
<sequence length="125" mass="14130">MVSFSGRGRKIVFVRRRSVITALTYYCPQCHQLPHPTALLNRHLFVLPESRTISPKPLDQKPLAPMVLPQAQSLHQLLPLFAHSFCSPLHLWLHILVEKAPDLHPGILNRSPAFRHSSSLALHLA</sequence>
<accession>A0A3M7QPS9</accession>
<evidence type="ECO:0000313" key="2">
    <source>
        <dbReference type="Proteomes" id="UP000276133"/>
    </source>
</evidence>
<organism evidence="1 2">
    <name type="scientific">Brachionus plicatilis</name>
    <name type="common">Marine rotifer</name>
    <name type="synonym">Brachionus muelleri</name>
    <dbReference type="NCBI Taxonomy" id="10195"/>
    <lineage>
        <taxon>Eukaryota</taxon>
        <taxon>Metazoa</taxon>
        <taxon>Spiralia</taxon>
        <taxon>Gnathifera</taxon>
        <taxon>Rotifera</taxon>
        <taxon>Eurotatoria</taxon>
        <taxon>Monogononta</taxon>
        <taxon>Pseudotrocha</taxon>
        <taxon>Ploima</taxon>
        <taxon>Brachionidae</taxon>
        <taxon>Brachionus</taxon>
    </lineage>
</organism>
<name>A0A3M7QPS9_BRAPC</name>